<dbReference type="Pfam" id="PF00069">
    <property type="entry name" value="Pkinase"/>
    <property type="match status" value="1"/>
</dbReference>
<evidence type="ECO:0000256" key="3">
    <source>
        <dbReference type="ARBA" id="ARBA00022679"/>
    </source>
</evidence>
<sequence>MSNPFVVKYYDSFIEKSTLCIIMEYCDGGDLCTFLKSQLGRPLQEQKIWHFFILSTLGLDYIHRKKILHRDIKTMNIFLTKQGSNNVRIGDLGVAKILQDQDNFARTLVGTPYYLSPEMCEEKPYNEKSDIWSLGCVLYELQDLRLKQEMYQKQLADLKQFQVKQNNKPLNQKRIKTPKKEEDQKLDLLKPKIKSDKDLSEKDQDEIDQVIQENINYNLNPQKHYQFTFQNKNRILLTVDYLYFGKEYQQQFEERSQYIQSFPSLWTLLKLFILIFTMAHFCGCGFTLVAYIQQSASPNSTNWLKKYEIINEQWVTHYIYSLYFSFITMITVGYGDITPQTNYERIYVIFMTLISCAVFAYSVNTIGNIFSEIAARSANYRKAIQELKAL</sequence>
<evidence type="ECO:0000256" key="8">
    <source>
        <dbReference type="ARBA" id="ARBA00048679"/>
    </source>
</evidence>
<dbReference type="EC" id="2.7.11.1" evidence="1"/>
<evidence type="ECO:0000313" key="11">
    <source>
        <dbReference type="EMBL" id="EGR28508.1"/>
    </source>
</evidence>
<evidence type="ECO:0000256" key="7">
    <source>
        <dbReference type="ARBA" id="ARBA00047899"/>
    </source>
</evidence>
<dbReference type="eggNOG" id="KOG0589">
    <property type="taxonomic scope" value="Eukaryota"/>
</dbReference>
<keyword evidence="9" id="KW-1133">Transmembrane helix</keyword>
<protein>
    <recommendedName>
        <fullName evidence="1">non-specific serine/threonine protein kinase</fullName>
        <ecNumber evidence="1">2.7.11.1</ecNumber>
    </recommendedName>
</protein>
<dbReference type="AlphaFoldDB" id="G0R1Y3"/>
<keyword evidence="5 11" id="KW-0418">Kinase</keyword>
<dbReference type="EMBL" id="GL984234">
    <property type="protein sequence ID" value="EGR28508.1"/>
    <property type="molecule type" value="Genomic_DNA"/>
</dbReference>
<name>G0R1Y3_ICHMU</name>
<dbReference type="GO" id="GO:0004674">
    <property type="term" value="F:protein serine/threonine kinase activity"/>
    <property type="evidence" value="ECO:0007669"/>
    <property type="project" value="UniProtKB-KW"/>
</dbReference>
<dbReference type="RefSeq" id="XP_004029744.1">
    <property type="nucleotide sequence ID" value="XM_004029696.1"/>
</dbReference>
<dbReference type="Gene3D" id="1.10.510.10">
    <property type="entry name" value="Transferase(Phosphotransferase) domain 1"/>
    <property type="match status" value="1"/>
</dbReference>
<dbReference type="InterPro" id="IPR008271">
    <property type="entry name" value="Ser/Thr_kinase_AS"/>
</dbReference>
<keyword evidence="6" id="KW-0067">ATP-binding</keyword>
<keyword evidence="9" id="KW-0812">Transmembrane</keyword>
<dbReference type="GO" id="GO:0005524">
    <property type="term" value="F:ATP binding"/>
    <property type="evidence" value="ECO:0007669"/>
    <property type="project" value="UniProtKB-KW"/>
</dbReference>
<gene>
    <name evidence="11" type="ORF">IMG5_173640</name>
</gene>
<dbReference type="Proteomes" id="UP000008983">
    <property type="component" value="Unassembled WGS sequence"/>
</dbReference>
<keyword evidence="3 11" id="KW-0808">Transferase</keyword>
<dbReference type="Gene3D" id="1.10.287.70">
    <property type="match status" value="1"/>
</dbReference>
<dbReference type="SMART" id="SM00220">
    <property type="entry name" value="S_TKc"/>
    <property type="match status" value="1"/>
</dbReference>
<keyword evidence="4" id="KW-0547">Nucleotide-binding</keyword>
<dbReference type="InterPro" id="IPR013099">
    <property type="entry name" value="K_chnl_dom"/>
</dbReference>
<feature type="transmembrane region" description="Helical" evidence="9">
    <location>
        <begin position="314"/>
        <end position="334"/>
    </location>
</feature>
<dbReference type="GeneID" id="14904604"/>
<evidence type="ECO:0000259" key="10">
    <source>
        <dbReference type="PROSITE" id="PS50011"/>
    </source>
</evidence>
<evidence type="ECO:0000256" key="9">
    <source>
        <dbReference type="SAM" id="Phobius"/>
    </source>
</evidence>
<feature type="domain" description="Protein kinase" evidence="10">
    <location>
        <begin position="1"/>
        <end position="244"/>
    </location>
</feature>
<evidence type="ECO:0000313" key="12">
    <source>
        <dbReference type="Proteomes" id="UP000008983"/>
    </source>
</evidence>
<dbReference type="OrthoDB" id="248923at2759"/>
<dbReference type="GO" id="GO:0106310">
    <property type="term" value="F:protein serine kinase activity"/>
    <property type="evidence" value="ECO:0007669"/>
    <property type="project" value="RHEA"/>
</dbReference>
<dbReference type="SUPFAM" id="SSF56112">
    <property type="entry name" value="Protein kinase-like (PK-like)"/>
    <property type="match status" value="1"/>
</dbReference>
<keyword evidence="9" id="KW-0472">Membrane</keyword>
<reference evidence="11 12" key="1">
    <citation type="submission" date="2011-07" db="EMBL/GenBank/DDBJ databases">
        <authorList>
            <person name="Coyne R."/>
            <person name="Brami D."/>
            <person name="Johnson J."/>
            <person name="Hostetler J."/>
            <person name="Hannick L."/>
            <person name="Clark T."/>
            <person name="Cassidy-Hanley D."/>
            <person name="Inman J."/>
        </authorList>
    </citation>
    <scope>NUCLEOTIDE SEQUENCE [LARGE SCALE GENOMIC DNA]</scope>
    <source>
        <strain evidence="11 12">G5</strain>
    </source>
</reference>
<keyword evidence="2" id="KW-0723">Serine/threonine-protein kinase</keyword>
<dbReference type="STRING" id="857967.G0R1Y3"/>
<comment type="catalytic activity">
    <reaction evidence="8">
        <text>L-seryl-[protein] + ATP = O-phospho-L-seryl-[protein] + ADP + H(+)</text>
        <dbReference type="Rhea" id="RHEA:17989"/>
        <dbReference type="Rhea" id="RHEA-COMP:9863"/>
        <dbReference type="Rhea" id="RHEA-COMP:11604"/>
        <dbReference type="ChEBI" id="CHEBI:15378"/>
        <dbReference type="ChEBI" id="CHEBI:29999"/>
        <dbReference type="ChEBI" id="CHEBI:30616"/>
        <dbReference type="ChEBI" id="CHEBI:83421"/>
        <dbReference type="ChEBI" id="CHEBI:456216"/>
        <dbReference type="EC" id="2.7.11.1"/>
    </reaction>
</comment>
<proteinExistence type="predicted"/>
<dbReference type="PROSITE" id="PS50011">
    <property type="entry name" value="PROTEIN_KINASE_DOM"/>
    <property type="match status" value="1"/>
</dbReference>
<comment type="catalytic activity">
    <reaction evidence="7">
        <text>L-threonyl-[protein] + ATP = O-phospho-L-threonyl-[protein] + ADP + H(+)</text>
        <dbReference type="Rhea" id="RHEA:46608"/>
        <dbReference type="Rhea" id="RHEA-COMP:11060"/>
        <dbReference type="Rhea" id="RHEA-COMP:11605"/>
        <dbReference type="ChEBI" id="CHEBI:15378"/>
        <dbReference type="ChEBI" id="CHEBI:30013"/>
        <dbReference type="ChEBI" id="CHEBI:30616"/>
        <dbReference type="ChEBI" id="CHEBI:61977"/>
        <dbReference type="ChEBI" id="CHEBI:456216"/>
        <dbReference type="EC" id="2.7.11.1"/>
    </reaction>
</comment>
<dbReference type="PANTHER" id="PTHR44899">
    <property type="entry name" value="CAMK FAMILY PROTEIN KINASE"/>
    <property type="match status" value="1"/>
</dbReference>
<dbReference type="PROSITE" id="PS00108">
    <property type="entry name" value="PROTEIN_KINASE_ST"/>
    <property type="match status" value="1"/>
</dbReference>
<evidence type="ECO:0000256" key="6">
    <source>
        <dbReference type="ARBA" id="ARBA00022840"/>
    </source>
</evidence>
<evidence type="ECO:0000256" key="1">
    <source>
        <dbReference type="ARBA" id="ARBA00012513"/>
    </source>
</evidence>
<evidence type="ECO:0000256" key="4">
    <source>
        <dbReference type="ARBA" id="ARBA00022741"/>
    </source>
</evidence>
<dbReference type="Pfam" id="PF07885">
    <property type="entry name" value="Ion_trans_2"/>
    <property type="match status" value="1"/>
</dbReference>
<dbReference type="SUPFAM" id="SSF81324">
    <property type="entry name" value="Voltage-gated potassium channels"/>
    <property type="match status" value="1"/>
</dbReference>
<dbReference type="InterPro" id="IPR000719">
    <property type="entry name" value="Prot_kinase_dom"/>
</dbReference>
<organism evidence="11 12">
    <name type="scientific">Ichthyophthirius multifiliis</name>
    <name type="common">White spot disease agent</name>
    <name type="synonym">Ich</name>
    <dbReference type="NCBI Taxonomy" id="5932"/>
    <lineage>
        <taxon>Eukaryota</taxon>
        <taxon>Sar</taxon>
        <taxon>Alveolata</taxon>
        <taxon>Ciliophora</taxon>
        <taxon>Intramacronucleata</taxon>
        <taxon>Oligohymenophorea</taxon>
        <taxon>Hymenostomatida</taxon>
        <taxon>Ophryoglenina</taxon>
        <taxon>Ichthyophthirius</taxon>
    </lineage>
</organism>
<dbReference type="InParanoid" id="G0R1Y3"/>
<feature type="transmembrane region" description="Helical" evidence="9">
    <location>
        <begin position="346"/>
        <end position="363"/>
    </location>
</feature>
<evidence type="ECO:0000256" key="2">
    <source>
        <dbReference type="ARBA" id="ARBA00022527"/>
    </source>
</evidence>
<dbReference type="PANTHER" id="PTHR44899:SF7">
    <property type="entry name" value="NIMA-RELATED KINASE"/>
    <property type="match status" value="1"/>
</dbReference>
<evidence type="ECO:0000256" key="5">
    <source>
        <dbReference type="ARBA" id="ARBA00022777"/>
    </source>
</evidence>
<keyword evidence="12" id="KW-1185">Reference proteome</keyword>
<dbReference type="InterPro" id="IPR011009">
    <property type="entry name" value="Kinase-like_dom_sf"/>
</dbReference>
<accession>G0R1Y3</accession>
<feature type="transmembrane region" description="Helical" evidence="9">
    <location>
        <begin position="271"/>
        <end position="294"/>
    </location>
</feature>
<dbReference type="InterPro" id="IPR051131">
    <property type="entry name" value="NEK_Ser/Thr_kinase_NIMA"/>
</dbReference>